<dbReference type="KEGG" id="lok:Loa_50p0017"/>
<reference evidence="2 3" key="1">
    <citation type="journal article" date="2013" name="Int. J. Med. Microbiol.">
        <title>Legionella oakridgensis ATCC 33761 genome sequence and phenotypic characterization reveals its replication capacity in amoebae.</title>
        <authorList>
            <person name="Brzuszkiewicz E."/>
            <person name="Schulz T."/>
            <person name="Rydzewski K."/>
            <person name="Daniel R."/>
            <person name="Gillmaier N."/>
            <person name="Dittmann C."/>
            <person name="Holland G."/>
            <person name="Schunder E."/>
            <person name="Lautner M."/>
            <person name="Eisenreich W."/>
            <person name="Luck C."/>
            <person name="Heuner K."/>
        </authorList>
    </citation>
    <scope>NUCLEOTIDE SEQUENCE [LARGE SCALE GENOMIC DNA]</scope>
    <source>
        <strain>OR-10</strain>
        <strain evidence="3">ATCC 33761</strain>
        <plasmid evidence="3">Plasmid</plasmid>
    </source>
</reference>
<keyword evidence="1" id="KW-0812">Transmembrane</keyword>
<organism evidence="2 3">
    <name type="scientific">Legionella oakridgensis ATCC 33761 = DSM 21215</name>
    <dbReference type="NCBI Taxonomy" id="1268635"/>
    <lineage>
        <taxon>Bacteria</taxon>
        <taxon>Pseudomonadati</taxon>
        <taxon>Pseudomonadota</taxon>
        <taxon>Gammaproteobacteria</taxon>
        <taxon>Legionellales</taxon>
        <taxon>Legionellaceae</taxon>
        <taxon>Legionella</taxon>
    </lineage>
</organism>
<accession>W0BF42</accession>
<keyword evidence="2" id="KW-0614">Plasmid</keyword>
<dbReference type="HOGENOM" id="CLU_2155180_0_0_6"/>
<dbReference type="RefSeq" id="WP_025386769.1">
    <property type="nucleotide sequence ID" value="NZ_CP004007.1"/>
</dbReference>
<dbReference type="Proteomes" id="UP000018838">
    <property type="component" value="Plasmid unnamed"/>
</dbReference>
<name>W0BF42_9GAMM</name>
<dbReference type="InterPro" id="IPR014115">
    <property type="entry name" value="TrbI_Ftype"/>
</dbReference>
<protein>
    <submittedName>
        <fullName evidence="2">Type-F conjugative transfer system protein TrbI</fullName>
    </submittedName>
</protein>
<dbReference type="EMBL" id="CP004007">
    <property type="protein sequence ID" value="AHE68495.1"/>
    <property type="molecule type" value="Genomic_DNA"/>
</dbReference>
<sequence length="111" mass="12448">MRLTPLIMGCVLAVFGAFTVFYGVATQKSIVIFDKEEVLSQFIRQLAEVKATESQVDQSTRRFNSVLNKVLVELAKQKKAIILRKNDVLAGGIDITDEVRMKLSQAMRNKS</sequence>
<keyword evidence="1" id="KW-1133">Transmembrane helix</keyword>
<feature type="transmembrane region" description="Helical" evidence="1">
    <location>
        <begin position="6"/>
        <end position="25"/>
    </location>
</feature>
<evidence type="ECO:0000313" key="2">
    <source>
        <dbReference type="EMBL" id="AHE68495.1"/>
    </source>
</evidence>
<proteinExistence type="predicted"/>
<evidence type="ECO:0000256" key="1">
    <source>
        <dbReference type="SAM" id="Phobius"/>
    </source>
</evidence>
<dbReference type="eggNOG" id="ENOG5032ZU7">
    <property type="taxonomic scope" value="Bacteria"/>
</dbReference>
<keyword evidence="1" id="KW-0472">Membrane</keyword>
<keyword evidence="3" id="KW-1185">Reference proteome</keyword>
<geneLocation type="plasmid" evidence="3"/>
<dbReference type="NCBIfam" id="TIGR02744">
    <property type="entry name" value="TrbI_Ftype"/>
    <property type="match status" value="1"/>
</dbReference>
<gene>
    <name evidence="2" type="primary">trbI</name>
    <name evidence="2" type="ORF">Loa_50p0017</name>
</gene>
<dbReference type="Pfam" id="PF09677">
    <property type="entry name" value="TrbI_Ftype"/>
    <property type="match status" value="1"/>
</dbReference>
<dbReference type="PATRIC" id="fig|1268635.3.peg.3046"/>
<evidence type="ECO:0000313" key="3">
    <source>
        <dbReference type="Proteomes" id="UP000018838"/>
    </source>
</evidence>
<dbReference type="AlphaFoldDB" id="W0BF42"/>